<evidence type="ECO:0000256" key="1">
    <source>
        <dbReference type="SAM" id="MobiDB-lite"/>
    </source>
</evidence>
<reference evidence="3" key="1">
    <citation type="submission" date="2014-09" db="EMBL/GenBank/DDBJ databases">
        <authorList>
            <person name="Sharma Rahul"/>
            <person name="Thines Marco"/>
        </authorList>
    </citation>
    <scope>NUCLEOTIDE SEQUENCE [LARGE SCALE GENOMIC DNA]</scope>
</reference>
<evidence type="ECO:0000313" key="2">
    <source>
        <dbReference type="EMBL" id="CEG37211.1"/>
    </source>
</evidence>
<dbReference type="EMBL" id="CCYD01000261">
    <property type="protein sequence ID" value="CEG37211.1"/>
    <property type="molecule type" value="Genomic_DNA"/>
</dbReference>
<dbReference type="AlphaFoldDB" id="A0A0N7L3Z0"/>
<name>A0A0N7L3Z0_PLAHL</name>
<accession>A0A0N7L3Z0</accession>
<dbReference type="RefSeq" id="XP_024573580.1">
    <property type="nucleotide sequence ID" value="XM_024722511.1"/>
</dbReference>
<protein>
    <submittedName>
        <fullName evidence="2">Uncharacterized protein</fullName>
    </submittedName>
</protein>
<evidence type="ECO:0000313" key="3">
    <source>
        <dbReference type="Proteomes" id="UP000054928"/>
    </source>
</evidence>
<organism evidence="2 3">
    <name type="scientific">Plasmopara halstedii</name>
    <name type="common">Downy mildew of sunflower</name>
    <dbReference type="NCBI Taxonomy" id="4781"/>
    <lineage>
        <taxon>Eukaryota</taxon>
        <taxon>Sar</taxon>
        <taxon>Stramenopiles</taxon>
        <taxon>Oomycota</taxon>
        <taxon>Peronosporomycetes</taxon>
        <taxon>Peronosporales</taxon>
        <taxon>Peronosporaceae</taxon>
        <taxon>Plasmopara</taxon>
    </lineage>
</organism>
<sequence>MSPALKRGVRSDSFVNTPPETYDRKKGRTGLVLYKGKGLPRLPGKRPNPRALAVYRRIGGAMINLQKLHQGKLSLRKAQNTKEMAGKVATLSKELTSIVKTLTYDGKIDKGAYYKLSMDDKATFDDLLTKTNLLYTQKDWVDPKGALLEEYQKLAGEVAIQGKDANPEIKTELRRVIVSMLACGLTSERRDLHKKRVKVAPDSDVENETAKSPPKLNRDKMEALDLDKLKKSLRELIDEKSTGGN</sequence>
<dbReference type="GeneID" id="36399711"/>
<dbReference type="Proteomes" id="UP000054928">
    <property type="component" value="Unassembled WGS sequence"/>
</dbReference>
<proteinExistence type="predicted"/>
<feature type="region of interest" description="Disordered" evidence="1">
    <location>
        <begin position="1"/>
        <end position="26"/>
    </location>
</feature>
<feature type="region of interest" description="Disordered" evidence="1">
    <location>
        <begin position="197"/>
        <end position="223"/>
    </location>
</feature>
<keyword evidence="3" id="KW-1185">Reference proteome</keyword>